<dbReference type="AlphaFoldDB" id="A0AAN5ALG5"/>
<organism evidence="1 2">
    <name type="scientific">Persicobacter diffluens</name>
    <dbReference type="NCBI Taxonomy" id="981"/>
    <lineage>
        <taxon>Bacteria</taxon>
        <taxon>Pseudomonadati</taxon>
        <taxon>Bacteroidota</taxon>
        <taxon>Cytophagia</taxon>
        <taxon>Cytophagales</taxon>
        <taxon>Persicobacteraceae</taxon>
        <taxon>Persicobacter</taxon>
    </lineage>
</organism>
<sequence>MRYDQIKQKRRTIFWQSYPAKLEVYGPFNSGNIGLVGNYLRVKFGDNSSLWKRAFSIYMELVQNISNYSAVRDRESEAGVGLFKLEETETHLEIWACNEVNKADLSKVEQKGELINQLGKEGLRKMKRAYLLHADENRPNSGNIGIIQVAIKAQGPITFDVEDIDDRRSLLSIFVKLEK</sequence>
<dbReference type="RefSeq" id="WP_053405428.1">
    <property type="nucleotide sequence ID" value="NZ_BQKE01000001.1"/>
</dbReference>
<dbReference type="Pfam" id="PF19788">
    <property type="entry name" value="DUF6272"/>
    <property type="match status" value="1"/>
</dbReference>
<evidence type="ECO:0000313" key="2">
    <source>
        <dbReference type="Proteomes" id="UP001310022"/>
    </source>
</evidence>
<evidence type="ECO:0000313" key="1">
    <source>
        <dbReference type="EMBL" id="GJM61421.1"/>
    </source>
</evidence>
<dbReference type="Proteomes" id="UP001310022">
    <property type="component" value="Unassembled WGS sequence"/>
</dbReference>
<gene>
    <name evidence="1" type="ORF">PEDI_19730</name>
</gene>
<dbReference type="InterPro" id="IPR046239">
    <property type="entry name" value="DUF6272"/>
</dbReference>
<comment type="caution">
    <text evidence="1">The sequence shown here is derived from an EMBL/GenBank/DDBJ whole genome shotgun (WGS) entry which is preliminary data.</text>
</comment>
<reference evidence="1 2" key="1">
    <citation type="submission" date="2021-12" db="EMBL/GenBank/DDBJ databases">
        <title>Genome sequencing of bacteria with rrn-lacking chromosome and rrn-plasmid.</title>
        <authorList>
            <person name="Anda M."/>
            <person name="Iwasaki W."/>
        </authorList>
    </citation>
    <scope>NUCLEOTIDE SEQUENCE [LARGE SCALE GENOMIC DNA]</scope>
    <source>
        <strain evidence="1 2">NBRC 15940</strain>
    </source>
</reference>
<name>A0AAN5ALG5_9BACT</name>
<protein>
    <submittedName>
        <fullName evidence="1">Uncharacterized protein</fullName>
    </submittedName>
</protein>
<accession>A0AAN5ALG5</accession>
<proteinExistence type="predicted"/>
<dbReference type="EMBL" id="BQKE01000001">
    <property type="protein sequence ID" value="GJM61421.1"/>
    <property type="molecule type" value="Genomic_DNA"/>
</dbReference>
<keyword evidence="2" id="KW-1185">Reference proteome</keyword>